<dbReference type="Proteomes" id="UP000784294">
    <property type="component" value="Unassembled WGS sequence"/>
</dbReference>
<dbReference type="Pfam" id="PF08646">
    <property type="entry name" value="Rep_fac-A_C"/>
    <property type="match status" value="1"/>
</dbReference>
<reference evidence="2" key="1">
    <citation type="submission" date="2018-11" db="EMBL/GenBank/DDBJ databases">
        <authorList>
            <consortium name="Pathogen Informatics"/>
        </authorList>
    </citation>
    <scope>NUCLEOTIDE SEQUENCE</scope>
</reference>
<dbReference type="Gene3D" id="2.40.50.140">
    <property type="entry name" value="Nucleic acid-binding proteins"/>
    <property type="match status" value="1"/>
</dbReference>
<proteinExistence type="predicted"/>
<keyword evidence="3" id="KW-1185">Reference proteome</keyword>
<dbReference type="EMBL" id="CAAALY010025855">
    <property type="protein sequence ID" value="VEL15768.1"/>
    <property type="molecule type" value="Genomic_DNA"/>
</dbReference>
<evidence type="ECO:0000259" key="1">
    <source>
        <dbReference type="Pfam" id="PF08646"/>
    </source>
</evidence>
<feature type="domain" description="Replication factor A C-terminal" evidence="1">
    <location>
        <begin position="2"/>
        <end position="46"/>
    </location>
</feature>
<sequence length="55" mass="6049">MSGDQWVTCFQDSAEVILQATANDLGALKEAQDEQRLRVVASEVKVLDTEDYCTG</sequence>
<gene>
    <name evidence="2" type="ORF">PXEA_LOCUS9208</name>
</gene>
<accession>A0A448WN16</accession>
<protein>
    <recommendedName>
        <fullName evidence="1">Replication factor A C-terminal domain-containing protein</fullName>
    </recommendedName>
</protein>
<evidence type="ECO:0000313" key="2">
    <source>
        <dbReference type="EMBL" id="VEL15768.1"/>
    </source>
</evidence>
<evidence type="ECO:0000313" key="3">
    <source>
        <dbReference type="Proteomes" id="UP000784294"/>
    </source>
</evidence>
<dbReference type="OrthoDB" id="1751331at2759"/>
<dbReference type="InterPro" id="IPR012340">
    <property type="entry name" value="NA-bd_OB-fold"/>
</dbReference>
<dbReference type="InterPro" id="IPR013955">
    <property type="entry name" value="Rep_factor-A_C"/>
</dbReference>
<comment type="caution">
    <text evidence="2">The sequence shown here is derived from an EMBL/GenBank/DDBJ whole genome shotgun (WGS) entry which is preliminary data.</text>
</comment>
<name>A0A448WN16_9PLAT</name>
<organism evidence="2 3">
    <name type="scientific">Protopolystoma xenopodis</name>
    <dbReference type="NCBI Taxonomy" id="117903"/>
    <lineage>
        <taxon>Eukaryota</taxon>
        <taxon>Metazoa</taxon>
        <taxon>Spiralia</taxon>
        <taxon>Lophotrochozoa</taxon>
        <taxon>Platyhelminthes</taxon>
        <taxon>Monogenea</taxon>
        <taxon>Polyopisthocotylea</taxon>
        <taxon>Polystomatidea</taxon>
        <taxon>Polystomatidae</taxon>
        <taxon>Protopolystoma</taxon>
    </lineage>
</organism>
<dbReference type="AlphaFoldDB" id="A0A448WN16"/>